<dbReference type="OrthoDB" id="9783757at2"/>
<dbReference type="AlphaFoldDB" id="A0A518BCU0"/>
<keyword evidence="4 7" id="KW-0812">Transmembrane</keyword>
<dbReference type="RefSeq" id="WP_145263253.1">
    <property type="nucleotide sequence ID" value="NZ_CP036279.1"/>
</dbReference>
<dbReference type="GO" id="GO:0012505">
    <property type="term" value="C:endomembrane system"/>
    <property type="evidence" value="ECO:0007669"/>
    <property type="project" value="UniProtKB-SubCell"/>
</dbReference>
<feature type="transmembrane region" description="Helical" evidence="7">
    <location>
        <begin position="108"/>
        <end position="131"/>
    </location>
</feature>
<feature type="transmembrane region" description="Helical" evidence="7">
    <location>
        <begin position="299"/>
        <end position="316"/>
    </location>
</feature>
<evidence type="ECO:0000256" key="5">
    <source>
        <dbReference type="ARBA" id="ARBA00022989"/>
    </source>
</evidence>
<keyword evidence="10" id="KW-1185">Reference proteome</keyword>
<feature type="transmembrane region" description="Helical" evidence="7">
    <location>
        <begin position="143"/>
        <end position="164"/>
    </location>
</feature>
<dbReference type="InterPro" id="IPR020846">
    <property type="entry name" value="MFS_dom"/>
</dbReference>
<evidence type="ECO:0000256" key="1">
    <source>
        <dbReference type="ARBA" id="ARBA00004127"/>
    </source>
</evidence>
<evidence type="ECO:0000256" key="4">
    <source>
        <dbReference type="ARBA" id="ARBA00022692"/>
    </source>
</evidence>
<comment type="similarity">
    <text evidence="2">Belongs to the major facilitator superfamily.</text>
</comment>
<feature type="transmembrane region" description="Helical" evidence="7">
    <location>
        <begin position="170"/>
        <end position="191"/>
    </location>
</feature>
<comment type="subcellular location">
    <subcellularLocation>
        <location evidence="1">Endomembrane system</location>
        <topology evidence="1">Multi-pass membrane protein</topology>
    </subcellularLocation>
</comment>
<evidence type="ECO:0000256" key="2">
    <source>
        <dbReference type="ARBA" id="ARBA00008335"/>
    </source>
</evidence>
<feature type="transmembrane region" description="Helical" evidence="7">
    <location>
        <begin position="55"/>
        <end position="74"/>
    </location>
</feature>
<feature type="transmembrane region" description="Helical" evidence="7">
    <location>
        <begin position="81"/>
        <end position="102"/>
    </location>
</feature>
<dbReference type="EMBL" id="CP036279">
    <property type="protein sequence ID" value="QDU64802.1"/>
    <property type="molecule type" value="Genomic_DNA"/>
</dbReference>
<dbReference type="GO" id="GO:0016020">
    <property type="term" value="C:membrane"/>
    <property type="evidence" value="ECO:0007669"/>
    <property type="project" value="TreeGrafter"/>
</dbReference>
<feature type="transmembrane region" description="Helical" evidence="7">
    <location>
        <begin position="237"/>
        <end position="254"/>
    </location>
</feature>
<name>A0A518BCU0_9BACT</name>
<dbReference type="InterPro" id="IPR011701">
    <property type="entry name" value="MFS"/>
</dbReference>
<evidence type="ECO:0000259" key="8">
    <source>
        <dbReference type="PROSITE" id="PS50850"/>
    </source>
</evidence>
<gene>
    <name evidence="9" type="ORF">Pan216_56950</name>
</gene>
<dbReference type="InterPro" id="IPR036259">
    <property type="entry name" value="MFS_trans_sf"/>
</dbReference>
<dbReference type="Proteomes" id="UP000317093">
    <property type="component" value="Chromosome"/>
</dbReference>
<dbReference type="PROSITE" id="PS50850">
    <property type="entry name" value="MFS"/>
    <property type="match status" value="1"/>
</dbReference>
<sequence>MSEAVSAKPSANDVRLFWACFIALVATAFGFIIRVSLINQWGDEFGLSETQKGEILGVGLWPFAVSIILFSLIIDKIGYGVAMIFAFCCYVASSICLMTANPSNGYQVLYFGSLILALGNGTVEAVINPVVATMFSQQKTKWLNILHAGWPGGLVIAGIIMILMGGIDEWRIKVALIFIPAIAFGVLMLGCKFPVQERVKAGVSYREMLQETGVLGAFVASFLMVAEVGRFFDWPMILQAGLIICLVVGFGFYVQAIGRLMFAFLLLVMILLATTELGTDSWVTALMEPSMAKIGLDEGWVLVYTSFIMMILRFFAGPIVHRISPLGLLALSCVIAVIGLLCFSVATVGVMILVAATIYGFGKTFFWPTMLGVVSEQFPRGGAVTLNTIAGVGMLGVGVLGGPGLGFVQETSIVHKLETTDPELFEQVRGEETRGIFGTYVPIDPEKIKALPEEQQAVITGIQNEEKRAAFRTVAILPCIMFVCYLGLIFYFKARGGYKAEVLVGHEADDAEFTGGTEGPGEG</sequence>
<feature type="transmembrane region" description="Helical" evidence="7">
    <location>
        <begin position="469"/>
        <end position="492"/>
    </location>
</feature>
<reference evidence="9 10" key="1">
    <citation type="submission" date="2019-02" db="EMBL/GenBank/DDBJ databases">
        <title>Deep-cultivation of Planctomycetes and their phenomic and genomic characterization uncovers novel biology.</title>
        <authorList>
            <person name="Wiegand S."/>
            <person name="Jogler M."/>
            <person name="Boedeker C."/>
            <person name="Pinto D."/>
            <person name="Vollmers J."/>
            <person name="Rivas-Marin E."/>
            <person name="Kohn T."/>
            <person name="Peeters S.H."/>
            <person name="Heuer A."/>
            <person name="Rast P."/>
            <person name="Oberbeckmann S."/>
            <person name="Bunk B."/>
            <person name="Jeske O."/>
            <person name="Meyerdierks A."/>
            <person name="Storesund J.E."/>
            <person name="Kallscheuer N."/>
            <person name="Luecker S."/>
            <person name="Lage O.M."/>
            <person name="Pohl T."/>
            <person name="Merkel B.J."/>
            <person name="Hornburger P."/>
            <person name="Mueller R.-W."/>
            <person name="Bruemmer F."/>
            <person name="Labrenz M."/>
            <person name="Spormann A.M."/>
            <person name="Op den Camp H."/>
            <person name="Overmann J."/>
            <person name="Amann R."/>
            <person name="Jetten M.S.M."/>
            <person name="Mascher T."/>
            <person name="Medema M.H."/>
            <person name="Devos D.P."/>
            <person name="Kaster A.-K."/>
            <person name="Ovreas L."/>
            <person name="Rohde M."/>
            <person name="Galperin M.Y."/>
            <person name="Jogler C."/>
        </authorList>
    </citation>
    <scope>NUCLEOTIDE SEQUENCE [LARGE SCALE GENOMIC DNA]</scope>
    <source>
        <strain evidence="9 10">Pan216</strain>
    </source>
</reference>
<evidence type="ECO:0000313" key="10">
    <source>
        <dbReference type="Proteomes" id="UP000317093"/>
    </source>
</evidence>
<proteinExistence type="inferred from homology"/>
<dbReference type="Pfam" id="PF07690">
    <property type="entry name" value="MFS_1"/>
    <property type="match status" value="1"/>
</dbReference>
<dbReference type="PANTHER" id="PTHR23514">
    <property type="entry name" value="BYPASS OF STOP CODON PROTEIN 6"/>
    <property type="match status" value="1"/>
</dbReference>
<feature type="transmembrane region" description="Helical" evidence="7">
    <location>
        <begin position="381"/>
        <end position="408"/>
    </location>
</feature>
<dbReference type="InterPro" id="IPR051788">
    <property type="entry name" value="MFS_Transporter"/>
</dbReference>
<dbReference type="GO" id="GO:0022857">
    <property type="term" value="F:transmembrane transporter activity"/>
    <property type="evidence" value="ECO:0007669"/>
    <property type="project" value="InterPro"/>
</dbReference>
<feature type="transmembrane region" description="Helical" evidence="7">
    <location>
        <begin position="328"/>
        <end position="361"/>
    </location>
</feature>
<evidence type="ECO:0000256" key="7">
    <source>
        <dbReference type="SAM" id="Phobius"/>
    </source>
</evidence>
<evidence type="ECO:0000256" key="3">
    <source>
        <dbReference type="ARBA" id="ARBA00022448"/>
    </source>
</evidence>
<protein>
    <submittedName>
        <fullName evidence="9">Major Facilitator Superfamily protein</fullName>
    </submittedName>
</protein>
<dbReference type="KEGG" id="knv:Pan216_56950"/>
<evidence type="ECO:0000313" key="9">
    <source>
        <dbReference type="EMBL" id="QDU64802.1"/>
    </source>
</evidence>
<feature type="transmembrane region" description="Helical" evidence="7">
    <location>
        <begin position="16"/>
        <end position="35"/>
    </location>
</feature>
<dbReference type="Gene3D" id="1.20.1250.20">
    <property type="entry name" value="MFS general substrate transporter like domains"/>
    <property type="match status" value="2"/>
</dbReference>
<accession>A0A518BCU0</accession>
<feature type="transmembrane region" description="Helical" evidence="7">
    <location>
        <begin position="261"/>
        <end position="279"/>
    </location>
</feature>
<feature type="domain" description="Major facilitator superfamily (MFS) profile" evidence="8">
    <location>
        <begin position="16"/>
        <end position="496"/>
    </location>
</feature>
<keyword evidence="5 7" id="KW-1133">Transmembrane helix</keyword>
<dbReference type="PANTHER" id="PTHR23514:SF3">
    <property type="entry name" value="BYPASS OF STOP CODON PROTEIN 6"/>
    <property type="match status" value="1"/>
</dbReference>
<keyword evidence="6 7" id="KW-0472">Membrane</keyword>
<evidence type="ECO:0000256" key="6">
    <source>
        <dbReference type="ARBA" id="ARBA00023136"/>
    </source>
</evidence>
<organism evidence="9 10">
    <name type="scientific">Kolteria novifilia</name>
    <dbReference type="NCBI Taxonomy" id="2527975"/>
    <lineage>
        <taxon>Bacteria</taxon>
        <taxon>Pseudomonadati</taxon>
        <taxon>Planctomycetota</taxon>
        <taxon>Planctomycetia</taxon>
        <taxon>Kolteriales</taxon>
        <taxon>Kolteriaceae</taxon>
        <taxon>Kolteria</taxon>
    </lineage>
</organism>
<dbReference type="SUPFAM" id="SSF103473">
    <property type="entry name" value="MFS general substrate transporter"/>
    <property type="match status" value="1"/>
</dbReference>
<keyword evidence="3" id="KW-0813">Transport</keyword>